<dbReference type="AlphaFoldDB" id="A0A1M6UR97"/>
<dbReference type="PANTHER" id="PTHR33678">
    <property type="entry name" value="BLL1576 PROTEIN"/>
    <property type="match status" value="1"/>
</dbReference>
<accession>A0A1M6UR97</accession>
<evidence type="ECO:0000313" key="3">
    <source>
        <dbReference type="Proteomes" id="UP000184263"/>
    </source>
</evidence>
<sequence length="176" mass="19517">MEALPPDLKQEEADTSISGQAVKRIKELLALETLADKTPEERQQERLRLEKDKLEAFFVWLEKVQPGTLPKSALGKAVNYALNHREGLSIYLNDGNAALSNNICERAIRSFTIGRKNWLFSASPKGAAASAAVYSVVETCQANGIAPFKNLVYLFERMPNMNFKIHPEEPGAASLE</sequence>
<dbReference type="EMBL" id="FRBC01000014">
    <property type="protein sequence ID" value="SHK71715.1"/>
    <property type="molecule type" value="Genomic_DNA"/>
</dbReference>
<dbReference type="InterPro" id="IPR004291">
    <property type="entry name" value="Transposase_IS66_central"/>
</dbReference>
<name>A0A1M6UR97_SELRU</name>
<protein>
    <submittedName>
        <fullName evidence="2">Transposase IS66 family protein</fullName>
    </submittedName>
</protein>
<dbReference type="PANTHER" id="PTHR33678:SF1">
    <property type="entry name" value="BLL1576 PROTEIN"/>
    <property type="match status" value="1"/>
</dbReference>
<feature type="domain" description="Transposase IS66 central" evidence="1">
    <location>
        <begin position="13"/>
        <end position="128"/>
    </location>
</feature>
<evidence type="ECO:0000313" key="2">
    <source>
        <dbReference type="EMBL" id="SHK71715.1"/>
    </source>
</evidence>
<organism evidence="2 3">
    <name type="scientific">Selenomonas ruminantium</name>
    <dbReference type="NCBI Taxonomy" id="971"/>
    <lineage>
        <taxon>Bacteria</taxon>
        <taxon>Bacillati</taxon>
        <taxon>Bacillota</taxon>
        <taxon>Negativicutes</taxon>
        <taxon>Selenomonadales</taxon>
        <taxon>Selenomonadaceae</taxon>
        <taxon>Selenomonas</taxon>
    </lineage>
</organism>
<dbReference type="Proteomes" id="UP000184263">
    <property type="component" value="Unassembled WGS sequence"/>
</dbReference>
<evidence type="ECO:0000259" key="1">
    <source>
        <dbReference type="Pfam" id="PF03050"/>
    </source>
</evidence>
<reference evidence="2 3" key="1">
    <citation type="submission" date="2016-11" db="EMBL/GenBank/DDBJ databases">
        <authorList>
            <person name="Jaros S."/>
            <person name="Januszkiewicz K."/>
            <person name="Wedrychowicz H."/>
        </authorList>
    </citation>
    <scope>NUCLEOTIDE SEQUENCE [LARGE SCALE GENOMIC DNA]</scope>
    <source>
        <strain evidence="2 3">HD4</strain>
    </source>
</reference>
<dbReference type="Pfam" id="PF03050">
    <property type="entry name" value="DDE_Tnp_IS66"/>
    <property type="match status" value="1"/>
</dbReference>
<gene>
    <name evidence="2" type="ORF">SAMN05216582_11427</name>
</gene>
<proteinExistence type="predicted"/>
<dbReference type="InterPro" id="IPR052344">
    <property type="entry name" value="Transposase-related"/>
</dbReference>